<reference evidence="1" key="1">
    <citation type="submission" date="2023-03" db="EMBL/GenBank/DDBJ databases">
        <title>Massive genome expansion in bonnet fungi (Mycena s.s.) driven by repeated elements and novel gene families across ecological guilds.</title>
        <authorList>
            <consortium name="Lawrence Berkeley National Laboratory"/>
            <person name="Harder C.B."/>
            <person name="Miyauchi S."/>
            <person name="Viragh M."/>
            <person name="Kuo A."/>
            <person name="Thoen E."/>
            <person name="Andreopoulos B."/>
            <person name="Lu D."/>
            <person name="Skrede I."/>
            <person name="Drula E."/>
            <person name="Henrissat B."/>
            <person name="Morin E."/>
            <person name="Kohler A."/>
            <person name="Barry K."/>
            <person name="LaButti K."/>
            <person name="Morin E."/>
            <person name="Salamov A."/>
            <person name="Lipzen A."/>
            <person name="Mereny Z."/>
            <person name="Hegedus B."/>
            <person name="Baldrian P."/>
            <person name="Stursova M."/>
            <person name="Weitz H."/>
            <person name="Taylor A."/>
            <person name="Grigoriev I.V."/>
            <person name="Nagy L.G."/>
            <person name="Martin F."/>
            <person name="Kauserud H."/>
        </authorList>
    </citation>
    <scope>NUCLEOTIDE SEQUENCE</scope>
    <source>
        <strain evidence="1">CBHHK002</strain>
    </source>
</reference>
<comment type="caution">
    <text evidence="1">The sequence shown here is derived from an EMBL/GenBank/DDBJ whole genome shotgun (WGS) entry which is preliminary data.</text>
</comment>
<keyword evidence="2" id="KW-1185">Reference proteome</keyword>
<accession>A0AAD6Z084</accession>
<proteinExistence type="predicted"/>
<organism evidence="1 2">
    <name type="scientific">Mycena albidolilacea</name>
    <dbReference type="NCBI Taxonomy" id="1033008"/>
    <lineage>
        <taxon>Eukaryota</taxon>
        <taxon>Fungi</taxon>
        <taxon>Dikarya</taxon>
        <taxon>Basidiomycota</taxon>
        <taxon>Agaricomycotina</taxon>
        <taxon>Agaricomycetes</taxon>
        <taxon>Agaricomycetidae</taxon>
        <taxon>Agaricales</taxon>
        <taxon>Marasmiineae</taxon>
        <taxon>Mycenaceae</taxon>
        <taxon>Mycena</taxon>
    </lineage>
</organism>
<protein>
    <submittedName>
        <fullName evidence="1">Uncharacterized protein</fullName>
    </submittedName>
</protein>
<gene>
    <name evidence="1" type="ORF">DFH08DRAFT_989029</name>
</gene>
<name>A0AAD6Z084_9AGAR</name>
<sequence>MPKSRMKPHAACAAFAQPVYLRIVTRSVRRQQWQQEATATAVKVSTTTPFIAGPLLTSAMELGVTSCKPRSFVGEGGALDLTLQSMPGAGAYSLSAWQDHILSPRDMHDDDERIVITARSVDEGARVLIMVALWIFSGRPTGLKFKELLQEQFASPRPTVDGTIRDPIALFGLHVSIGPGVWKGPRNEVVARALKIALADGHYWTEREAYMTLRLHPSRTPIPHRSCALKATGLLLLLHFLFIGAPLPASPFLHSTLFNGRQTASKFDLAFLAHFISADSLSLAEDSIEYQYLLNIPEVDPGMIAPHRSRQEHDGVCLSIISFLTLGTVDIEHHPDFLALSDGFNACVEAFGGQERPHHTLEWFATPCRELIIASYDRKISGPADILSHLDFTQTNPADDVWGENTEIVVLITQFITHYLSEPGNPADPNRVFHALMDEDSDPADTLLRPKLFLSVLTGSTLLPIKPTWKIKCLITHDWSQEYPTIDADGQEDYGPDVTISFRSCFKTFSITNNARLRWLLMKEDPKPGSDTEFGSYIHGQLLASREEYTSS</sequence>
<evidence type="ECO:0000313" key="1">
    <source>
        <dbReference type="EMBL" id="KAJ7302582.1"/>
    </source>
</evidence>
<evidence type="ECO:0000313" key="2">
    <source>
        <dbReference type="Proteomes" id="UP001218218"/>
    </source>
</evidence>
<dbReference type="EMBL" id="JARIHO010000114">
    <property type="protein sequence ID" value="KAJ7302582.1"/>
    <property type="molecule type" value="Genomic_DNA"/>
</dbReference>
<dbReference type="AlphaFoldDB" id="A0AAD6Z084"/>
<dbReference type="Proteomes" id="UP001218218">
    <property type="component" value="Unassembled WGS sequence"/>
</dbReference>